<comment type="caution">
    <text evidence="6">The sequence shown here is derived from an EMBL/GenBank/DDBJ whole genome shotgun (WGS) entry which is preliminary data.</text>
</comment>
<dbReference type="PANTHER" id="PTHR42804">
    <property type="entry name" value="ALDEHYDE DEHYDROGENASE"/>
    <property type="match status" value="1"/>
</dbReference>
<dbReference type="GO" id="GO:0000287">
    <property type="term" value="F:magnesium ion binding"/>
    <property type="evidence" value="ECO:0007669"/>
    <property type="project" value="UniProtKB-ARBA"/>
</dbReference>
<dbReference type="EMBL" id="JAOB01000029">
    <property type="protein sequence ID" value="EUA56456.1"/>
    <property type="molecule type" value="Genomic_DNA"/>
</dbReference>
<evidence type="ECO:0000313" key="6">
    <source>
        <dbReference type="EMBL" id="EUA56456.1"/>
    </source>
</evidence>
<dbReference type="GO" id="GO:0030976">
    <property type="term" value="F:thiamine pyrophosphate binding"/>
    <property type="evidence" value="ECO:0007669"/>
    <property type="project" value="InterPro"/>
</dbReference>
<feature type="region of interest" description="Disordered" evidence="3">
    <location>
        <begin position="147"/>
        <end position="169"/>
    </location>
</feature>
<accession>X8CKU3</accession>
<gene>
    <name evidence="6" type="ORF">I553_8504</name>
</gene>
<name>X8CKU3_MYCXE</name>
<comment type="similarity">
    <text evidence="1">Belongs to the aldehyde dehydrogenase family.</text>
</comment>
<reference evidence="6" key="1">
    <citation type="submission" date="2014-01" db="EMBL/GenBank/DDBJ databases">
        <authorList>
            <person name="Brown-Elliot B."/>
            <person name="Wallace R."/>
            <person name="Lenaerts A."/>
            <person name="Ordway D."/>
            <person name="DeGroote M.A."/>
            <person name="Parker T."/>
            <person name="Sizemore C."/>
            <person name="Tallon L.J."/>
            <person name="Sadzewicz L.K."/>
            <person name="Sengamalay N."/>
            <person name="Fraser C.M."/>
            <person name="Hine E."/>
            <person name="Shefchek K.A."/>
            <person name="Das S.P."/>
            <person name="Tettelin H."/>
        </authorList>
    </citation>
    <scope>NUCLEOTIDE SEQUENCE [LARGE SCALE GENOMIC DNA]</scope>
    <source>
        <strain evidence="6">4042</strain>
    </source>
</reference>
<proteinExistence type="inferred from homology"/>
<evidence type="ECO:0000256" key="3">
    <source>
        <dbReference type="SAM" id="MobiDB-lite"/>
    </source>
</evidence>
<dbReference type="SUPFAM" id="SSF52518">
    <property type="entry name" value="Thiamin diphosphate-binding fold (THDP-binding)"/>
    <property type="match status" value="1"/>
</dbReference>
<dbReference type="PANTHER" id="PTHR42804:SF1">
    <property type="entry name" value="ALDEHYDE DEHYDROGENASE-RELATED"/>
    <property type="match status" value="1"/>
</dbReference>
<dbReference type="Gene3D" id="3.40.50.970">
    <property type="match status" value="1"/>
</dbReference>
<dbReference type="Gene3D" id="3.40.605.10">
    <property type="entry name" value="Aldehyde Dehydrogenase, Chain A, domain 1"/>
    <property type="match status" value="1"/>
</dbReference>
<keyword evidence="2" id="KW-0560">Oxidoreductase</keyword>
<evidence type="ECO:0000256" key="2">
    <source>
        <dbReference type="ARBA" id="ARBA00023002"/>
    </source>
</evidence>
<feature type="domain" description="Thiamine pyrophosphate enzyme TPP-binding" evidence="5">
    <location>
        <begin position="3"/>
        <end position="83"/>
    </location>
</feature>
<feature type="domain" description="Aldehyde dehydrogenase" evidence="4">
    <location>
        <begin position="154"/>
        <end position="226"/>
    </location>
</feature>
<feature type="region of interest" description="Disordered" evidence="3">
    <location>
        <begin position="85"/>
        <end position="130"/>
    </location>
</feature>
<dbReference type="InterPro" id="IPR011766">
    <property type="entry name" value="TPP_enzyme_TPP-bd"/>
</dbReference>
<dbReference type="InterPro" id="IPR029061">
    <property type="entry name" value="THDP-binding"/>
</dbReference>
<dbReference type="InterPro" id="IPR016162">
    <property type="entry name" value="Ald_DH_N"/>
</dbReference>
<dbReference type="Pfam" id="PF02775">
    <property type="entry name" value="TPP_enzyme_C"/>
    <property type="match status" value="1"/>
</dbReference>
<evidence type="ECO:0000259" key="5">
    <source>
        <dbReference type="Pfam" id="PF02775"/>
    </source>
</evidence>
<sequence length="369" mass="41240">MLTSDSSFLFHIAELETAARLNLPLVCIVGVDHQWGLEVGVYKRTFPQPSPQPGVHWSKNVRFDKIAEGLGCHGEYVEHEHDIGRRSNVPTPAAGRGSCTSRSTPKPTRRRCRTTQNSELGTPKEPSRGGWRHARISEVLHRRPVGRSGAATALRRRKPATEQVSGRISLGSGDDVDAAVTAARRAFASWSQSSREERLELMQAILAEYQRRADDLAEAVTEEMGLRRRWPPVPGAARPGSPDDRYRRAEEFCVRRTARRYPGGQRADRGMRADHPVELAAQPDRGEGVSGAGDRLHNDLETVRGGPLLGLHFHRDPRCRRRAAGVYNLVNGDGAGWGWRCPAIPASTWCRLPVRRVPAPTWRRRPRRR</sequence>
<dbReference type="AlphaFoldDB" id="X8CKU3"/>
<dbReference type="InterPro" id="IPR016161">
    <property type="entry name" value="Ald_DH/histidinol_DH"/>
</dbReference>
<dbReference type="GO" id="GO:0016491">
    <property type="term" value="F:oxidoreductase activity"/>
    <property type="evidence" value="ECO:0007669"/>
    <property type="project" value="UniProtKB-KW"/>
</dbReference>
<dbReference type="SUPFAM" id="SSF53720">
    <property type="entry name" value="ALDH-like"/>
    <property type="match status" value="1"/>
</dbReference>
<organism evidence="6">
    <name type="scientific">Mycobacterium xenopi 4042</name>
    <dbReference type="NCBI Taxonomy" id="1299334"/>
    <lineage>
        <taxon>Bacteria</taxon>
        <taxon>Bacillati</taxon>
        <taxon>Actinomycetota</taxon>
        <taxon>Actinomycetes</taxon>
        <taxon>Mycobacteriales</taxon>
        <taxon>Mycobacteriaceae</taxon>
        <taxon>Mycobacterium</taxon>
    </lineage>
</organism>
<evidence type="ECO:0000256" key="1">
    <source>
        <dbReference type="ARBA" id="ARBA00009986"/>
    </source>
</evidence>
<evidence type="ECO:0000259" key="4">
    <source>
        <dbReference type="Pfam" id="PF00171"/>
    </source>
</evidence>
<protein>
    <submittedName>
        <fullName evidence="6">Thiamine pyrophosphate enzyme, C-terminal TPP binding domain protein</fullName>
    </submittedName>
</protein>
<dbReference type="InterPro" id="IPR015590">
    <property type="entry name" value="Aldehyde_DH_dom"/>
</dbReference>
<dbReference type="Pfam" id="PF00171">
    <property type="entry name" value="Aldedh"/>
    <property type="match status" value="1"/>
</dbReference>